<dbReference type="EMBL" id="CP060016">
    <property type="protein sequence ID" value="UNC01105.1"/>
    <property type="molecule type" value="Genomic_DNA"/>
</dbReference>
<proteinExistence type="predicted"/>
<organism evidence="3 5">
    <name type="scientific">Mycolicibacterium boenickei</name>
    <dbReference type="NCBI Taxonomy" id="146017"/>
    <lineage>
        <taxon>Bacteria</taxon>
        <taxon>Bacillati</taxon>
        <taxon>Actinomycetota</taxon>
        <taxon>Actinomycetes</taxon>
        <taxon>Mycobacteriales</taxon>
        <taxon>Mycobacteriaceae</taxon>
        <taxon>Mycolicibacterium</taxon>
    </lineage>
</organism>
<reference evidence="2 4" key="1">
    <citation type="journal article" date="2019" name="Emerg. Microbes Infect.">
        <title>Comprehensive subspecies identification of 175 nontuberculous mycobacteria species based on 7547 genomic profiles.</title>
        <authorList>
            <person name="Matsumoto Y."/>
            <person name="Kinjo T."/>
            <person name="Motooka D."/>
            <person name="Nabeya D."/>
            <person name="Jung N."/>
            <person name="Uechi K."/>
            <person name="Horii T."/>
            <person name="Iida T."/>
            <person name="Fujita J."/>
            <person name="Nakamura S."/>
        </authorList>
    </citation>
    <scope>NUCLEOTIDE SEQUENCE [LARGE SCALE GENOMIC DNA]</scope>
    <source>
        <strain evidence="2 4">JCM 15653</strain>
    </source>
</reference>
<dbReference type="Proteomes" id="UP001162885">
    <property type="component" value="Chromosome"/>
</dbReference>
<keyword evidence="1" id="KW-1133">Transmembrane helix</keyword>
<evidence type="ECO:0008006" key="6">
    <source>
        <dbReference type="Google" id="ProtNLM"/>
    </source>
</evidence>
<dbReference type="EMBL" id="AP022579">
    <property type="protein sequence ID" value="BBX90951.1"/>
    <property type="molecule type" value="Genomic_DNA"/>
</dbReference>
<evidence type="ECO:0000313" key="5">
    <source>
        <dbReference type="Proteomes" id="UP001162885"/>
    </source>
</evidence>
<name>A0AAX3A0L4_9MYCO</name>
<reference evidence="2" key="2">
    <citation type="submission" date="2020-02" db="EMBL/GenBank/DDBJ databases">
        <authorList>
            <person name="Matsumoto Y."/>
            <person name="Motooka D."/>
            <person name="Nakamura S."/>
        </authorList>
    </citation>
    <scope>NUCLEOTIDE SEQUENCE</scope>
    <source>
        <strain evidence="2">JCM 15653</strain>
    </source>
</reference>
<evidence type="ECO:0000313" key="2">
    <source>
        <dbReference type="EMBL" id="BBX90951.1"/>
    </source>
</evidence>
<sequence length="190" mass="21494">MEALEEHVWGWDPATLEALSTAVAATFAIVAAVVAFISWRSTRTEIDSRMRPWVGLYNFEPRFDENEKLAGLFVLLKNVGSLPAQKAHLVVIIRPCKLHEGEQPNPARSERLEQKALMPTEDGNYGVLLAPYPQIQTWVADRRDIAIEGTFTYALGPKKFKSTFQAELWFSRPKPQDKPVALNWRNTDAT</sequence>
<evidence type="ECO:0000313" key="4">
    <source>
        <dbReference type="Proteomes" id="UP000466683"/>
    </source>
</evidence>
<dbReference type="RefSeq" id="WP_077742844.1">
    <property type="nucleotide sequence ID" value="NZ_AP022579.1"/>
</dbReference>
<accession>A0AAX3A0L4</accession>
<keyword evidence="1" id="KW-0472">Membrane</keyword>
<evidence type="ECO:0000313" key="3">
    <source>
        <dbReference type="EMBL" id="UNC01105.1"/>
    </source>
</evidence>
<keyword evidence="1" id="KW-0812">Transmembrane</keyword>
<protein>
    <recommendedName>
        <fullName evidence="6">DUF4352 domain-containing protein</fullName>
    </recommendedName>
</protein>
<dbReference type="AlphaFoldDB" id="A0AAX3A0L4"/>
<reference evidence="3 5" key="3">
    <citation type="journal article" date="2022" name="BMC Genomics">
        <title>Comparative genome analysis of mycobacteria focusing on tRNA and non-coding RNA.</title>
        <authorList>
            <person name="Behra P.R.K."/>
            <person name="Pettersson B.M.F."/>
            <person name="Ramesh M."/>
            <person name="Das S."/>
            <person name="Dasgupta S."/>
            <person name="Kirsebom L.A."/>
        </authorList>
    </citation>
    <scope>NUCLEOTIDE SEQUENCE [LARGE SCALE GENOMIC DNA]</scope>
    <source>
        <strain evidence="3 5">DSM 44677</strain>
    </source>
</reference>
<keyword evidence="4" id="KW-1185">Reference proteome</keyword>
<dbReference type="Proteomes" id="UP000466683">
    <property type="component" value="Chromosome"/>
</dbReference>
<gene>
    <name evidence="3" type="ORF">H5U98_06845</name>
    <name evidence="2" type="ORF">MBOE_26000</name>
</gene>
<evidence type="ECO:0000256" key="1">
    <source>
        <dbReference type="SAM" id="Phobius"/>
    </source>
</evidence>
<feature type="transmembrane region" description="Helical" evidence="1">
    <location>
        <begin position="18"/>
        <end position="39"/>
    </location>
</feature>